<gene>
    <name evidence="3" type="ORF">Clacol_001053</name>
</gene>
<protein>
    <recommendedName>
        <fullName evidence="2">Luciferase domain-containing protein</fullName>
    </recommendedName>
</protein>
<dbReference type="InterPro" id="IPR040841">
    <property type="entry name" value="Luciferase_dom"/>
</dbReference>
<evidence type="ECO:0000256" key="1">
    <source>
        <dbReference type="ARBA" id="ARBA00005179"/>
    </source>
</evidence>
<dbReference type="EMBL" id="BPWL01000002">
    <property type="protein sequence ID" value="GJJ06857.1"/>
    <property type="molecule type" value="Genomic_DNA"/>
</dbReference>
<dbReference type="PANTHER" id="PTHR24305">
    <property type="entry name" value="CYTOCHROME P450"/>
    <property type="match status" value="1"/>
</dbReference>
<dbReference type="InterPro" id="IPR050121">
    <property type="entry name" value="Cytochrome_P450_monoxygenase"/>
</dbReference>
<evidence type="ECO:0000313" key="3">
    <source>
        <dbReference type="EMBL" id="GJJ06857.1"/>
    </source>
</evidence>
<dbReference type="Pfam" id="PF17648">
    <property type="entry name" value="Luciferase"/>
    <property type="match status" value="1"/>
</dbReference>
<dbReference type="AlphaFoldDB" id="A0AAV4ZXL2"/>
<dbReference type="GO" id="GO:0004497">
    <property type="term" value="F:monooxygenase activity"/>
    <property type="evidence" value="ECO:0007669"/>
    <property type="project" value="InterPro"/>
</dbReference>
<dbReference type="PANTHER" id="PTHR24305:SF108">
    <property type="entry name" value="P450, PUTATIVE (EUROFUNG)-RELATED"/>
    <property type="match status" value="1"/>
</dbReference>
<dbReference type="InterPro" id="IPR001128">
    <property type="entry name" value="Cyt_P450"/>
</dbReference>
<dbReference type="GO" id="GO:0016705">
    <property type="term" value="F:oxidoreductase activity, acting on paired donors, with incorporation or reduction of molecular oxygen"/>
    <property type="evidence" value="ECO:0007669"/>
    <property type="project" value="InterPro"/>
</dbReference>
<accession>A0AAV4ZXL2</accession>
<reference evidence="3" key="1">
    <citation type="submission" date="2021-10" db="EMBL/GenBank/DDBJ databases">
        <title>De novo Genome Assembly of Clathrus columnatus (Basidiomycota, Fungi) Using Illumina and Nanopore Sequence Data.</title>
        <authorList>
            <person name="Ogiso-Tanaka E."/>
            <person name="Itagaki H."/>
            <person name="Hosoya T."/>
            <person name="Hosaka K."/>
        </authorList>
    </citation>
    <scope>NUCLEOTIDE SEQUENCE</scope>
    <source>
        <strain evidence="3">MO-923</strain>
    </source>
</reference>
<organism evidence="3 4">
    <name type="scientific">Clathrus columnatus</name>
    <dbReference type="NCBI Taxonomy" id="1419009"/>
    <lineage>
        <taxon>Eukaryota</taxon>
        <taxon>Fungi</taxon>
        <taxon>Dikarya</taxon>
        <taxon>Basidiomycota</taxon>
        <taxon>Agaricomycotina</taxon>
        <taxon>Agaricomycetes</taxon>
        <taxon>Phallomycetidae</taxon>
        <taxon>Phallales</taxon>
        <taxon>Clathraceae</taxon>
        <taxon>Clathrus</taxon>
    </lineage>
</organism>
<dbReference type="Gene3D" id="1.10.630.10">
    <property type="entry name" value="Cytochrome P450"/>
    <property type="match status" value="1"/>
</dbReference>
<dbReference type="GO" id="GO:0020037">
    <property type="term" value="F:heme binding"/>
    <property type="evidence" value="ECO:0007669"/>
    <property type="project" value="InterPro"/>
</dbReference>
<dbReference type="InterPro" id="IPR036396">
    <property type="entry name" value="Cyt_P450_sf"/>
</dbReference>
<comment type="caution">
    <text evidence="3">The sequence shown here is derived from an EMBL/GenBank/DDBJ whole genome shotgun (WGS) entry which is preliminary data.</text>
</comment>
<comment type="pathway">
    <text evidence="1">Secondary metabolite biosynthesis.</text>
</comment>
<sequence>MDPNVPGPKLAALTTLWQTYAVYQGDLSVRLHALHAKYAHDIGQIYGYKGKFIKGPFYRGWALFGTGHFSERNEEKHRIARNRIASIYSLNNILLLESQCDTCSSVLFQKLDELAEKSAITDVSGILAAYAYDCMARLGFGETLGFLSDEMKAKNAIYELSKAQRTMVILGTMTTINWFSSFRPIVKIVLKLLGRKGPALFLTYAQTYVQERMRLRTDDPFRYEQHKDLLNQFLEHGHTGNDLIRGNGITMGKELSIQEIIKNCIALFMAGADTTSATMIAFLRFVYAHPPSLVSLRKEIDDAVREGRITLPLSYSGSKTLPFYNACLKEAMRLNPVIGMPLQRVVPKGGFQIDGDFYPEGTCIGMVPQEVHTDPSIFGDDANTWNPNRWLSGNKNELERYNLTLKPGYGLGNILVYLIALLFKIIARETISTAEYIAPGEIRGTWLPRALPIRTGRRPTITWFPVPHRQINQLASTVQTEKINQTLRNVLEEKEAMVELRRSEHETHLQGLFVKKEVLASNEGPIKTRRECYGEIAHIHSGFDFSFHVILSPQDCKQVIDKGEGWGERHSCSGRLKGLPKEYLLIYAPRTQTELDVVTDIVRAGADFLSGQPACEV</sequence>
<keyword evidence="4" id="KW-1185">Reference proteome</keyword>
<dbReference type="GO" id="GO:0005506">
    <property type="term" value="F:iron ion binding"/>
    <property type="evidence" value="ECO:0007669"/>
    <property type="project" value="InterPro"/>
</dbReference>
<dbReference type="SUPFAM" id="SSF48264">
    <property type="entry name" value="Cytochrome P450"/>
    <property type="match status" value="1"/>
</dbReference>
<dbReference type="Pfam" id="PF00067">
    <property type="entry name" value="p450"/>
    <property type="match status" value="1"/>
</dbReference>
<dbReference type="Proteomes" id="UP001050691">
    <property type="component" value="Unassembled WGS sequence"/>
</dbReference>
<proteinExistence type="predicted"/>
<name>A0AAV4ZXL2_9AGAM</name>
<feature type="domain" description="Luciferase" evidence="2">
    <location>
        <begin position="534"/>
        <end position="604"/>
    </location>
</feature>
<evidence type="ECO:0000313" key="4">
    <source>
        <dbReference type="Proteomes" id="UP001050691"/>
    </source>
</evidence>
<evidence type="ECO:0000259" key="2">
    <source>
        <dbReference type="Pfam" id="PF17648"/>
    </source>
</evidence>